<dbReference type="Proteomes" id="UP000485058">
    <property type="component" value="Unassembled WGS sequence"/>
</dbReference>
<organism evidence="1 2">
    <name type="scientific">Haematococcus lacustris</name>
    <name type="common">Green alga</name>
    <name type="synonym">Haematococcus pluvialis</name>
    <dbReference type="NCBI Taxonomy" id="44745"/>
    <lineage>
        <taxon>Eukaryota</taxon>
        <taxon>Viridiplantae</taxon>
        <taxon>Chlorophyta</taxon>
        <taxon>core chlorophytes</taxon>
        <taxon>Chlorophyceae</taxon>
        <taxon>CS clade</taxon>
        <taxon>Chlamydomonadales</taxon>
        <taxon>Haematococcaceae</taxon>
        <taxon>Haematococcus</taxon>
    </lineage>
</organism>
<proteinExistence type="predicted"/>
<evidence type="ECO:0000313" key="2">
    <source>
        <dbReference type="Proteomes" id="UP000485058"/>
    </source>
</evidence>
<reference evidence="1 2" key="1">
    <citation type="submission" date="2020-02" db="EMBL/GenBank/DDBJ databases">
        <title>Draft genome sequence of Haematococcus lacustris strain NIES-144.</title>
        <authorList>
            <person name="Morimoto D."/>
            <person name="Nakagawa S."/>
            <person name="Yoshida T."/>
            <person name="Sawayama S."/>
        </authorList>
    </citation>
    <scope>NUCLEOTIDE SEQUENCE [LARGE SCALE GENOMIC DNA]</scope>
    <source>
        <strain evidence="1 2">NIES-144</strain>
    </source>
</reference>
<comment type="caution">
    <text evidence="1">The sequence shown here is derived from an EMBL/GenBank/DDBJ whole genome shotgun (WGS) entry which is preliminary data.</text>
</comment>
<feature type="non-terminal residue" evidence="1">
    <location>
        <position position="14"/>
    </location>
</feature>
<keyword evidence="2" id="KW-1185">Reference proteome</keyword>
<sequence>MFDQADSYTSGVHQ</sequence>
<feature type="non-terminal residue" evidence="1">
    <location>
        <position position="1"/>
    </location>
</feature>
<evidence type="ECO:0000313" key="1">
    <source>
        <dbReference type="EMBL" id="GFH32990.1"/>
    </source>
</evidence>
<accession>A0A6A0AJ72</accession>
<name>A0A6A0AJ72_HAELA</name>
<protein>
    <submittedName>
        <fullName evidence="1">Uncharacterized protein</fullName>
    </submittedName>
</protein>
<dbReference type="EMBL" id="BLLF01007530">
    <property type="protein sequence ID" value="GFH32990.1"/>
    <property type="molecule type" value="Genomic_DNA"/>
</dbReference>
<gene>
    <name evidence="1" type="ORF">HaLaN_32299</name>
</gene>